<keyword evidence="6" id="KW-0256">Endoplasmic reticulum</keyword>
<evidence type="ECO:0000256" key="6">
    <source>
        <dbReference type="ARBA" id="ARBA00022824"/>
    </source>
</evidence>
<reference evidence="12 13" key="1">
    <citation type="submission" date="2008-07" db="EMBL/GenBank/DDBJ databases">
        <authorList>
            <person name="El-Sayed N."/>
            <person name="Caler E."/>
            <person name="Inman J."/>
            <person name="Amedeo P."/>
            <person name="Hass B."/>
            <person name="Wortman J."/>
        </authorList>
    </citation>
    <scope>NUCLEOTIDE SEQUENCE [LARGE SCALE GENOMIC DNA]</scope>
    <source>
        <strain evidence="13">ATCC 50983 / TXsc</strain>
    </source>
</reference>
<evidence type="ECO:0000256" key="5">
    <source>
        <dbReference type="ARBA" id="ARBA00022692"/>
    </source>
</evidence>
<dbReference type="GO" id="GO:0005789">
    <property type="term" value="C:endoplasmic reticulum membrane"/>
    <property type="evidence" value="ECO:0007669"/>
    <property type="project" value="UniProtKB-SubCell"/>
</dbReference>
<dbReference type="InterPro" id="IPR007130">
    <property type="entry name" value="DAGAT"/>
</dbReference>
<keyword evidence="10 12" id="KW-0012">Acyltransferase</keyword>
<dbReference type="InParanoid" id="C5LB45"/>
<evidence type="ECO:0000313" key="12">
    <source>
        <dbReference type="EMBL" id="EER05973.1"/>
    </source>
</evidence>
<accession>C5LB45</accession>
<evidence type="ECO:0000256" key="8">
    <source>
        <dbReference type="ARBA" id="ARBA00023098"/>
    </source>
</evidence>
<evidence type="ECO:0000256" key="3">
    <source>
        <dbReference type="ARBA" id="ARBA00022516"/>
    </source>
</evidence>
<dbReference type="AlphaFoldDB" id="C5LB45"/>
<dbReference type="CDD" id="cd07987">
    <property type="entry name" value="LPLAT_MGAT-like"/>
    <property type="match status" value="1"/>
</dbReference>
<evidence type="ECO:0000256" key="9">
    <source>
        <dbReference type="ARBA" id="ARBA00023136"/>
    </source>
</evidence>
<keyword evidence="11" id="KW-0732">Signal</keyword>
<dbReference type="GO" id="GO:0019432">
    <property type="term" value="P:triglyceride biosynthetic process"/>
    <property type="evidence" value="ECO:0007669"/>
    <property type="project" value="TreeGrafter"/>
</dbReference>
<organism evidence="13">
    <name type="scientific">Perkinsus marinus (strain ATCC 50983 / TXsc)</name>
    <dbReference type="NCBI Taxonomy" id="423536"/>
    <lineage>
        <taxon>Eukaryota</taxon>
        <taxon>Sar</taxon>
        <taxon>Alveolata</taxon>
        <taxon>Perkinsozoa</taxon>
        <taxon>Perkinsea</taxon>
        <taxon>Perkinsida</taxon>
        <taxon>Perkinsidae</taxon>
        <taxon>Perkinsus</taxon>
    </lineage>
</organism>
<feature type="signal peptide" evidence="11">
    <location>
        <begin position="1"/>
        <end position="26"/>
    </location>
</feature>
<dbReference type="OrthoDB" id="10263961at2759"/>
<keyword evidence="4 12" id="KW-0808">Transferase</keyword>
<comment type="subcellular location">
    <subcellularLocation>
        <location evidence="1">Endoplasmic reticulum membrane</location>
        <topology evidence="1">Multi-pass membrane protein</topology>
    </subcellularLocation>
</comment>
<dbReference type="GeneID" id="9087068"/>
<protein>
    <submittedName>
        <fullName evidence="12">Diacylglycerol o-acyltransferase, putative</fullName>
    </submittedName>
</protein>
<dbReference type="EMBL" id="GG680905">
    <property type="protein sequence ID" value="EER05973.1"/>
    <property type="molecule type" value="Genomic_DNA"/>
</dbReference>
<keyword evidence="5" id="KW-0812">Transmembrane</keyword>
<evidence type="ECO:0000256" key="1">
    <source>
        <dbReference type="ARBA" id="ARBA00004477"/>
    </source>
</evidence>
<evidence type="ECO:0000256" key="4">
    <source>
        <dbReference type="ARBA" id="ARBA00022679"/>
    </source>
</evidence>
<comment type="similarity">
    <text evidence="2">Belongs to the diacylglycerol acyltransferase family.</text>
</comment>
<dbReference type="GO" id="GO:0004144">
    <property type="term" value="F:diacylglycerol O-acyltransferase activity"/>
    <property type="evidence" value="ECO:0007669"/>
    <property type="project" value="TreeGrafter"/>
</dbReference>
<keyword evidence="13" id="KW-1185">Reference proteome</keyword>
<evidence type="ECO:0000256" key="7">
    <source>
        <dbReference type="ARBA" id="ARBA00022989"/>
    </source>
</evidence>
<dbReference type="Proteomes" id="UP000007800">
    <property type="component" value="Unassembled WGS sequence"/>
</dbReference>
<dbReference type="RefSeq" id="XP_002774157.1">
    <property type="nucleotide sequence ID" value="XM_002774111.1"/>
</dbReference>
<sequence>MSSTSKFKRQLLYALALFLLPTAVAGVNRRSTFTGFVLAYLVYLFDGAEYEPWSRFWPAFYQLVGWLHARNLKSFASNVETVFVDKRALVRHPKVIYSLHPHGVMSMCHPQAFYSIPHDTCKLAASICFKVPLMRETYLWCGMIDAGRPTCMTALEQGYSLTIVVGGTREQLIPYSPTHDTILCKNRKGFIKLARDAGRIPIVPCYSFGESIAYETSDFLLSFRRWLQRRFGVGWAVAKTWNPRRLKDFVLVVGSPITWEEQDTVETIHAKYVAAVRDLFYEHRANYAEYTNRELLIE</sequence>
<dbReference type="Pfam" id="PF03982">
    <property type="entry name" value="DAGAT"/>
    <property type="match status" value="1"/>
</dbReference>
<dbReference type="PANTHER" id="PTHR12317:SF76">
    <property type="entry name" value="ACYLTRANSFERASE"/>
    <property type="match status" value="1"/>
</dbReference>
<evidence type="ECO:0000256" key="2">
    <source>
        <dbReference type="ARBA" id="ARBA00005420"/>
    </source>
</evidence>
<evidence type="ECO:0000256" key="10">
    <source>
        <dbReference type="ARBA" id="ARBA00023315"/>
    </source>
</evidence>
<dbReference type="OMA" id="GERWLWM"/>
<evidence type="ECO:0000256" key="11">
    <source>
        <dbReference type="SAM" id="SignalP"/>
    </source>
</evidence>
<dbReference type="PANTHER" id="PTHR12317">
    <property type="entry name" value="DIACYLGLYCEROL O-ACYLTRANSFERASE"/>
    <property type="match status" value="1"/>
</dbReference>
<evidence type="ECO:0000313" key="13">
    <source>
        <dbReference type="Proteomes" id="UP000007800"/>
    </source>
</evidence>
<keyword evidence="8" id="KW-0443">Lipid metabolism</keyword>
<gene>
    <name evidence="12" type="ORF">Pmar_PMAR028160</name>
</gene>
<keyword evidence="3" id="KW-0444">Lipid biosynthesis</keyword>
<proteinExistence type="inferred from homology"/>
<keyword evidence="7" id="KW-1133">Transmembrane helix</keyword>
<name>C5LB45_PERM5</name>
<keyword evidence="9" id="KW-0472">Membrane</keyword>
<feature type="chain" id="PRO_5002952360" evidence="11">
    <location>
        <begin position="27"/>
        <end position="298"/>
    </location>
</feature>